<evidence type="ECO:0000313" key="13">
    <source>
        <dbReference type="Proteomes" id="UP000627838"/>
    </source>
</evidence>
<evidence type="ECO:0000256" key="5">
    <source>
        <dbReference type="ARBA" id="ARBA00022741"/>
    </source>
</evidence>
<evidence type="ECO:0000256" key="8">
    <source>
        <dbReference type="ARBA" id="ARBA00023012"/>
    </source>
</evidence>
<sequence length="443" mass="46190">MPNDPPSTPLVAMGRRGFLLTAWPWRAVGYLLSTVPVVVTAGVPPALLGLPLLSAVAPDAALGERVFLAVLGALLVSGLGPMAAIPLARLERSRLRLVDARPTGSGHRRPPGRGVGPWLRTRYTESATWRELGYLLLLAVAVPVLYTALLSALIFQLGALAAPLILLGGDGPMALGPVKAATPAAALPYAIAALVLLPAVPYLLALVAGAQAALARALLQRGSGERLQAELVEVARSRARLVDAFEAERRRIERDLHDGAQQRLLSLTLKLGLAQVDLPPDSSAAHSVADAHQDAKRLMIELRELVHGIHPRVLTDRGLVAAMGELADRSPLAVTVEADLPGRPPGHVESTAYFVAAEALTNAAKHSGADRAGMVARWDAGLLTLEITDDGAGGADPGRGTGLTGLADRVAVIDGRLLVSSPAGGPTLIRVELPCDPNDPSSR</sequence>
<dbReference type="Pfam" id="PF07730">
    <property type="entry name" value="HisKA_3"/>
    <property type="match status" value="1"/>
</dbReference>
<accession>A0ABR9JQR5</accession>
<keyword evidence="4" id="KW-0808">Transferase</keyword>
<evidence type="ECO:0000256" key="3">
    <source>
        <dbReference type="ARBA" id="ARBA00022553"/>
    </source>
</evidence>
<evidence type="ECO:0000256" key="2">
    <source>
        <dbReference type="ARBA" id="ARBA00012438"/>
    </source>
</evidence>
<protein>
    <recommendedName>
        <fullName evidence="2">histidine kinase</fullName>
        <ecNumber evidence="2">2.7.13.3</ecNumber>
    </recommendedName>
</protein>
<evidence type="ECO:0000259" key="10">
    <source>
        <dbReference type="Pfam" id="PF07730"/>
    </source>
</evidence>
<keyword evidence="8" id="KW-0902">Two-component regulatory system</keyword>
<dbReference type="Pfam" id="PF13796">
    <property type="entry name" value="Sensor"/>
    <property type="match status" value="1"/>
</dbReference>
<name>A0ABR9JQR5_9ACTN</name>
<dbReference type="InterPro" id="IPR036890">
    <property type="entry name" value="HATPase_C_sf"/>
</dbReference>
<keyword evidence="9" id="KW-0812">Transmembrane</keyword>
<dbReference type="PANTHER" id="PTHR24421">
    <property type="entry name" value="NITRATE/NITRITE SENSOR PROTEIN NARX-RELATED"/>
    <property type="match status" value="1"/>
</dbReference>
<keyword evidence="7" id="KW-0067">ATP-binding</keyword>
<comment type="catalytic activity">
    <reaction evidence="1">
        <text>ATP + protein L-histidine = ADP + protein N-phospho-L-histidine.</text>
        <dbReference type="EC" id="2.7.13.3"/>
    </reaction>
</comment>
<feature type="transmembrane region" description="Helical" evidence="9">
    <location>
        <begin position="23"/>
        <end position="46"/>
    </location>
</feature>
<evidence type="ECO:0000256" key="6">
    <source>
        <dbReference type="ARBA" id="ARBA00022777"/>
    </source>
</evidence>
<proteinExistence type="predicted"/>
<keyword evidence="13" id="KW-1185">Reference proteome</keyword>
<keyword evidence="9" id="KW-1133">Transmembrane helix</keyword>
<keyword evidence="6 12" id="KW-0418">Kinase</keyword>
<dbReference type="GO" id="GO:0016301">
    <property type="term" value="F:kinase activity"/>
    <property type="evidence" value="ECO:0007669"/>
    <property type="project" value="UniProtKB-KW"/>
</dbReference>
<comment type="caution">
    <text evidence="12">The sequence shown here is derived from an EMBL/GenBank/DDBJ whole genome shotgun (WGS) entry which is preliminary data.</text>
</comment>
<keyword evidence="3" id="KW-0597">Phosphoprotein</keyword>
<feature type="transmembrane region" description="Helical" evidence="9">
    <location>
        <begin position="66"/>
        <end position="88"/>
    </location>
</feature>
<gene>
    <name evidence="12" type="ORF">H4W34_002745</name>
</gene>
<feature type="domain" description="Signal transduction histidine kinase subgroup 3 dimerisation and phosphoacceptor" evidence="10">
    <location>
        <begin position="248"/>
        <end position="314"/>
    </location>
</feature>
<dbReference type="CDD" id="cd16917">
    <property type="entry name" value="HATPase_UhpB-NarQ-NarX-like"/>
    <property type="match status" value="1"/>
</dbReference>
<evidence type="ECO:0000256" key="7">
    <source>
        <dbReference type="ARBA" id="ARBA00022840"/>
    </source>
</evidence>
<evidence type="ECO:0000256" key="9">
    <source>
        <dbReference type="SAM" id="Phobius"/>
    </source>
</evidence>
<dbReference type="Gene3D" id="3.30.565.10">
    <property type="entry name" value="Histidine kinase-like ATPase, C-terminal domain"/>
    <property type="match status" value="1"/>
</dbReference>
<dbReference type="InterPro" id="IPR025828">
    <property type="entry name" value="Put_sensor_dom"/>
</dbReference>
<dbReference type="Gene3D" id="1.20.5.1930">
    <property type="match status" value="1"/>
</dbReference>
<evidence type="ECO:0000256" key="4">
    <source>
        <dbReference type="ARBA" id="ARBA00022679"/>
    </source>
</evidence>
<dbReference type="InterPro" id="IPR050482">
    <property type="entry name" value="Sensor_HK_TwoCompSys"/>
</dbReference>
<evidence type="ECO:0000259" key="11">
    <source>
        <dbReference type="Pfam" id="PF13796"/>
    </source>
</evidence>
<keyword evidence="5" id="KW-0547">Nucleotide-binding</keyword>
<dbReference type="EMBL" id="JADBDZ010000001">
    <property type="protein sequence ID" value="MBE1532912.1"/>
    <property type="molecule type" value="Genomic_DNA"/>
</dbReference>
<dbReference type="EC" id="2.7.13.3" evidence="2"/>
<dbReference type="RefSeq" id="WP_318784097.1">
    <property type="nucleotide sequence ID" value="NZ_JADBDZ010000001.1"/>
</dbReference>
<evidence type="ECO:0000256" key="1">
    <source>
        <dbReference type="ARBA" id="ARBA00000085"/>
    </source>
</evidence>
<feature type="transmembrane region" description="Helical" evidence="9">
    <location>
        <begin position="186"/>
        <end position="219"/>
    </location>
</feature>
<reference evidence="12 13" key="1">
    <citation type="submission" date="2020-10" db="EMBL/GenBank/DDBJ databases">
        <title>Sequencing the genomes of 1000 actinobacteria strains.</title>
        <authorList>
            <person name="Klenk H.-P."/>
        </authorList>
    </citation>
    <scope>NUCLEOTIDE SEQUENCE [LARGE SCALE GENOMIC DNA]</scope>
    <source>
        <strain evidence="12 13">DSM 46744</strain>
    </source>
</reference>
<dbReference type="InterPro" id="IPR011712">
    <property type="entry name" value="Sig_transdc_His_kin_sub3_dim/P"/>
</dbReference>
<feature type="domain" description="Putative sensor" evidence="11">
    <location>
        <begin position="82"/>
        <end position="219"/>
    </location>
</feature>
<keyword evidence="9" id="KW-0472">Membrane</keyword>
<dbReference type="SUPFAM" id="SSF55874">
    <property type="entry name" value="ATPase domain of HSP90 chaperone/DNA topoisomerase II/histidine kinase"/>
    <property type="match status" value="1"/>
</dbReference>
<evidence type="ECO:0000313" key="12">
    <source>
        <dbReference type="EMBL" id="MBE1532912.1"/>
    </source>
</evidence>
<organism evidence="12 13">
    <name type="scientific">Actinomadura algeriensis</name>
    <dbReference type="NCBI Taxonomy" id="1679523"/>
    <lineage>
        <taxon>Bacteria</taxon>
        <taxon>Bacillati</taxon>
        <taxon>Actinomycetota</taxon>
        <taxon>Actinomycetes</taxon>
        <taxon>Streptosporangiales</taxon>
        <taxon>Thermomonosporaceae</taxon>
        <taxon>Actinomadura</taxon>
    </lineage>
</organism>
<dbReference type="Proteomes" id="UP000627838">
    <property type="component" value="Unassembled WGS sequence"/>
</dbReference>
<dbReference type="PANTHER" id="PTHR24421:SF10">
    <property type="entry name" value="NITRATE_NITRITE SENSOR PROTEIN NARQ"/>
    <property type="match status" value="1"/>
</dbReference>
<feature type="transmembrane region" description="Helical" evidence="9">
    <location>
        <begin position="134"/>
        <end position="166"/>
    </location>
</feature>